<name>A0ABR7RGW5_9PROT</name>
<accession>A0ABR7RGW5</accession>
<evidence type="ECO:0000313" key="4">
    <source>
        <dbReference type="Proteomes" id="UP000626026"/>
    </source>
</evidence>
<sequence length="325" mass="34002">MASITRRAFASASAAAALTMGSGARAQTYPSRPIRWVLGFGAGGVGDLTARLVAPKLAEGLRGQPIVIENRPSAGGIVAAETVARSEPDGHTLLLVTTTTATAAAMYRTLPYDTMRDFTFIGQLAAFDHVIATASDGPYQDLRSLIAAAKARPNGLNLGSIGVGSAQHLSVELFKSIAGIEAAIVTYRSTPELINAISTGEVQAGFETLAPVLPQLGGRLRALAIPSAARFPGLPAVPTTAEAGLPGYLIRSWNGVCGPAGMAQPLVERLNQELTRVAALPEIRSRLLELGVETAAGTPAALRELMQEEIARYSRIVTDARIERL</sequence>
<keyword evidence="2" id="KW-0732">Signal</keyword>
<comment type="similarity">
    <text evidence="1">Belongs to the UPF0065 (bug) family.</text>
</comment>
<evidence type="ECO:0000313" key="3">
    <source>
        <dbReference type="EMBL" id="MBC9205345.1"/>
    </source>
</evidence>
<dbReference type="InterPro" id="IPR042100">
    <property type="entry name" value="Bug_dom1"/>
</dbReference>
<reference evidence="3 4" key="1">
    <citation type="journal article" date="2013" name="Int. J. Syst. Evol. Microbiol.">
        <title>Roseomonas aerophila sp. nov., isolated from air.</title>
        <authorList>
            <person name="Kim S.J."/>
            <person name="Weon H.Y."/>
            <person name="Ahn J.H."/>
            <person name="Hong S.B."/>
            <person name="Seok S.J."/>
            <person name="Whang K.S."/>
            <person name="Kwon S.W."/>
        </authorList>
    </citation>
    <scope>NUCLEOTIDE SEQUENCE [LARGE SCALE GENOMIC DNA]</scope>
    <source>
        <strain evidence="3 4">NBRC 108923</strain>
    </source>
</reference>
<evidence type="ECO:0000256" key="1">
    <source>
        <dbReference type="ARBA" id="ARBA00006987"/>
    </source>
</evidence>
<feature type="chain" id="PRO_5046344114" evidence="2">
    <location>
        <begin position="27"/>
        <end position="325"/>
    </location>
</feature>
<dbReference type="RefSeq" id="WP_187782517.1">
    <property type="nucleotide sequence ID" value="NZ_JACTVA010000001.1"/>
</dbReference>
<feature type="signal peptide" evidence="2">
    <location>
        <begin position="1"/>
        <end position="26"/>
    </location>
</feature>
<dbReference type="Gene3D" id="3.40.190.10">
    <property type="entry name" value="Periplasmic binding protein-like II"/>
    <property type="match status" value="1"/>
</dbReference>
<dbReference type="Proteomes" id="UP000626026">
    <property type="component" value="Unassembled WGS sequence"/>
</dbReference>
<organism evidence="3 4">
    <name type="scientific">Teichococcus aerophilus</name>
    <dbReference type="NCBI Taxonomy" id="1224513"/>
    <lineage>
        <taxon>Bacteria</taxon>
        <taxon>Pseudomonadati</taxon>
        <taxon>Pseudomonadota</taxon>
        <taxon>Alphaproteobacteria</taxon>
        <taxon>Acetobacterales</taxon>
        <taxon>Roseomonadaceae</taxon>
        <taxon>Roseomonas</taxon>
    </lineage>
</organism>
<dbReference type="PANTHER" id="PTHR42928">
    <property type="entry name" value="TRICARBOXYLATE-BINDING PROTEIN"/>
    <property type="match status" value="1"/>
</dbReference>
<evidence type="ECO:0000256" key="2">
    <source>
        <dbReference type="SAM" id="SignalP"/>
    </source>
</evidence>
<dbReference type="Pfam" id="PF03401">
    <property type="entry name" value="TctC"/>
    <property type="match status" value="1"/>
</dbReference>
<dbReference type="PROSITE" id="PS51318">
    <property type="entry name" value="TAT"/>
    <property type="match status" value="1"/>
</dbReference>
<comment type="caution">
    <text evidence="3">The sequence shown here is derived from an EMBL/GenBank/DDBJ whole genome shotgun (WGS) entry which is preliminary data.</text>
</comment>
<dbReference type="InterPro" id="IPR005064">
    <property type="entry name" value="BUG"/>
</dbReference>
<keyword evidence="4" id="KW-1185">Reference proteome</keyword>
<dbReference type="EMBL" id="JACTVA010000001">
    <property type="protein sequence ID" value="MBC9205345.1"/>
    <property type="molecule type" value="Genomic_DNA"/>
</dbReference>
<dbReference type="InterPro" id="IPR006311">
    <property type="entry name" value="TAT_signal"/>
</dbReference>
<gene>
    <name evidence="3" type="ORF">IBL26_00740</name>
</gene>
<dbReference type="PIRSF" id="PIRSF017082">
    <property type="entry name" value="YflP"/>
    <property type="match status" value="1"/>
</dbReference>
<dbReference type="Gene3D" id="3.40.190.150">
    <property type="entry name" value="Bordetella uptake gene, domain 1"/>
    <property type="match status" value="1"/>
</dbReference>
<dbReference type="PANTHER" id="PTHR42928:SF5">
    <property type="entry name" value="BLR1237 PROTEIN"/>
    <property type="match status" value="1"/>
</dbReference>
<proteinExistence type="inferred from homology"/>
<protein>
    <submittedName>
        <fullName evidence="3">Tripartite tricarboxylate transporter substrate binding protein</fullName>
    </submittedName>
</protein>
<dbReference type="SUPFAM" id="SSF53850">
    <property type="entry name" value="Periplasmic binding protein-like II"/>
    <property type="match status" value="1"/>
</dbReference>